<feature type="transmembrane region" description="Helical" evidence="12">
    <location>
        <begin position="20"/>
        <end position="40"/>
    </location>
</feature>
<dbReference type="Pfam" id="PF00119">
    <property type="entry name" value="ATP-synt_A"/>
    <property type="match status" value="1"/>
</dbReference>
<feature type="transmembrane region" description="Helical" evidence="12">
    <location>
        <begin position="68"/>
        <end position="91"/>
    </location>
</feature>
<feature type="transmembrane region" description="Helical" evidence="12">
    <location>
        <begin position="139"/>
        <end position="157"/>
    </location>
</feature>
<organism evidence="13">
    <name type="scientific">Lepetodrilus nux</name>
    <dbReference type="NCBI Taxonomy" id="505977"/>
    <lineage>
        <taxon>Eukaryota</taxon>
        <taxon>Metazoa</taxon>
        <taxon>Spiralia</taxon>
        <taxon>Lophotrochozoa</taxon>
        <taxon>Mollusca</taxon>
        <taxon>Gastropoda</taxon>
        <taxon>Vetigastropoda</taxon>
        <taxon>Lepetellida</taxon>
        <taxon>Lepetodriloidea</taxon>
        <taxon>Lepetodrilidae</taxon>
        <taxon>Lepetodrilus</taxon>
    </lineage>
</organism>
<dbReference type="GO" id="GO:0046933">
    <property type="term" value="F:proton-transporting ATP synthase activity, rotational mechanism"/>
    <property type="evidence" value="ECO:0007669"/>
    <property type="project" value="TreeGrafter"/>
</dbReference>
<dbReference type="SUPFAM" id="SSF81336">
    <property type="entry name" value="F1F0 ATP synthase subunit A"/>
    <property type="match status" value="1"/>
</dbReference>
<evidence type="ECO:0000256" key="11">
    <source>
        <dbReference type="RuleBase" id="RU004450"/>
    </source>
</evidence>
<dbReference type="EMBL" id="LC107880">
    <property type="protein sequence ID" value="BAU24810.1"/>
    <property type="molecule type" value="Genomic_DNA"/>
</dbReference>
<evidence type="ECO:0000256" key="7">
    <source>
        <dbReference type="ARBA" id="ARBA00022989"/>
    </source>
</evidence>
<evidence type="ECO:0000256" key="6">
    <source>
        <dbReference type="ARBA" id="ARBA00022781"/>
    </source>
</evidence>
<comment type="subcellular location">
    <subcellularLocation>
        <location evidence="1">Membrane</location>
        <topology evidence="1">Multi-pass membrane protein</topology>
    </subcellularLocation>
    <subcellularLocation>
        <location evidence="11">Mitochondrion inner membrane</location>
        <topology evidence="11">Multi-pass membrane protein</topology>
    </subcellularLocation>
</comment>
<dbReference type="GO" id="GO:0045259">
    <property type="term" value="C:proton-transporting ATP synthase complex"/>
    <property type="evidence" value="ECO:0007669"/>
    <property type="project" value="UniProtKB-KW"/>
</dbReference>
<geneLocation type="mitochondrion" evidence="13"/>
<accession>A0A0U5AS76</accession>
<keyword evidence="9 12" id="KW-0472">Membrane</keyword>
<dbReference type="AlphaFoldDB" id="A0A0U5AS76"/>
<name>A0A0U5AS76_9VEST</name>
<keyword evidence="10" id="KW-0066">ATP synthesis</keyword>
<keyword evidence="3" id="KW-0813">Transport</keyword>
<dbReference type="PANTHER" id="PTHR11410:SF0">
    <property type="entry name" value="ATP SYNTHASE SUBUNIT A"/>
    <property type="match status" value="1"/>
</dbReference>
<dbReference type="CDD" id="cd00310">
    <property type="entry name" value="ATP-synt_Fo_a_6"/>
    <property type="match status" value="1"/>
</dbReference>
<evidence type="ECO:0000256" key="9">
    <source>
        <dbReference type="ARBA" id="ARBA00023136"/>
    </source>
</evidence>
<evidence type="ECO:0000256" key="3">
    <source>
        <dbReference type="ARBA" id="ARBA00022448"/>
    </source>
</evidence>
<dbReference type="InterPro" id="IPR035908">
    <property type="entry name" value="F0_ATP_A_sf"/>
</dbReference>
<feature type="transmembrane region" description="Helical" evidence="12">
    <location>
        <begin position="111"/>
        <end position="132"/>
    </location>
</feature>
<evidence type="ECO:0000256" key="10">
    <source>
        <dbReference type="ARBA" id="ARBA00023310"/>
    </source>
</evidence>
<keyword evidence="13" id="KW-0496">Mitochondrion</keyword>
<dbReference type="NCBIfam" id="TIGR01131">
    <property type="entry name" value="ATP_synt_6_or_A"/>
    <property type="match status" value="1"/>
</dbReference>
<dbReference type="PRINTS" id="PR00123">
    <property type="entry name" value="ATPASEA"/>
</dbReference>
<evidence type="ECO:0000256" key="1">
    <source>
        <dbReference type="ARBA" id="ARBA00004141"/>
    </source>
</evidence>
<dbReference type="PANTHER" id="PTHR11410">
    <property type="entry name" value="ATP SYNTHASE SUBUNIT A"/>
    <property type="match status" value="1"/>
</dbReference>
<dbReference type="InterPro" id="IPR045083">
    <property type="entry name" value="ATP_synth_F0_asu_bact/mt"/>
</dbReference>
<protein>
    <recommendedName>
        <fullName evidence="11">ATP synthase subunit a</fullName>
    </recommendedName>
</protein>
<dbReference type="PROSITE" id="PS00449">
    <property type="entry name" value="ATPASE_A"/>
    <property type="match status" value="1"/>
</dbReference>
<comment type="similarity">
    <text evidence="2">Belongs to the ATPase A chain family.</text>
</comment>
<dbReference type="Gene3D" id="1.20.120.220">
    <property type="entry name" value="ATP synthase, F0 complex, subunit A"/>
    <property type="match status" value="1"/>
</dbReference>
<sequence>MLVDIFSSFDDHNSVFLSLYGIMWGSTFLVLIGFNCVYWIDTSRWVYFMNLPKSVGFSQIVRSFGAKLGGFSGIVVSLFCVLLLFNLGGLIPYVFSGTSHLALTFSLGLPFWLSLIISGAAFSPLSAAAGLLPGGAPAALNPFLVVVETVSICVRPITLSVRLAANMSAGHIVLGLIGGYLSAGIFTYPKLILLVLVVVQIIYFMFEIGVALIQAYIFSLLVILYSDDHAVYMMSMK</sequence>
<dbReference type="GO" id="GO:0005743">
    <property type="term" value="C:mitochondrial inner membrane"/>
    <property type="evidence" value="ECO:0007669"/>
    <property type="project" value="UniProtKB-SubCell"/>
</dbReference>
<evidence type="ECO:0000256" key="8">
    <source>
        <dbReference type="ARBA" id="ARBA00023065"/>
    </source>
</evidence>
<keyword evidence="5 12" id="KW-0812">Transmembrane</keyword>
<keyword evidence="6" id="KW-0375">Hydrogen ion transport</keyword>
<keyword evidence="8" id="KW-0406">Ion transport</keyword>
<evidence type="ECO:0000256" key="5">
    <source>
        <dbReference type="ARBA" id="ARBA00022692"/>
    </source>
</evidence>
<gene>
    <name evidence="13" type="primary">ATP6</name>
</gene>
<feature type="transmembrane region" description="Helical" evidence="12">
    <location>
        <begin position="193"/>
        <end position="226"/>
    </location>
</feature>
<dbReference type="InterPro" id="IPR000568">
    <property type="entry name" value="ATP_synth_F0_asu"/>
</dbReference>
<keyword evidence="4" id="KW-0138">CF(0)</keyword>
<evidence type="ECO:0000256" key="12">
    <source>
        <dbReference type="SAM" id="Phobius"/>
    </source>
</evidence>
<reference evidence="13" key="1">
    <citation type="submission" date="2016-01" db="EMBL/GenBank/DDBJ databases">
        <title>The mitochondrial genome sequence of a deep-sea, hydrothermal vent limpet, Lepetodrilus nux, presents a novel marine gastropod gene arrangement.</title>
        <authorList>
            <person name="Nakajima Y."/>
            <person name="Shinzato C."/>
            <person name="Khalturina M."/>
            <person name="Nakamura M."/>
            <person name="Watanabe H."/>
            <person name="Satoh N."/>
            <person name="Mitarai S."/>
        </authorList>
    </citation>
    <scope>NUCLEOTIDE SEQUENCE</scope>
</reference>
<proteinExistence type="inferred from homology"/>
<evidence type="ECO:0000313" key="13">
    <source>
        <dbReference type="EMBL" id="BAU24810.1"/>
    </source>
</evidence>
<keyword evidence="7 12" id="KW-1133">Transmembrane helix</keyword>
<dbReference type="InterPro" id="IPR023011">
    <property type="entry name" value="ATP_synth_F0_asu_AS"/>
</dbReference>
<evidence type="ECO:0000256" key="2">
    <source>
        <dbReference type="ARBA" id="ARBA00006810"/>
    </source>
</evidence>
<evidence type="ECO:0000256" key="4">
    <source>
        <dbReference type="ARBA" id="ARBA00022547"/>
    </source>
</evidence>